<evidence type="ECO:0000256" key="4">
    <source>
        <dbReference type="PROSITE-ProRule" id="PRU00175"/>
    </source>
</evidence>
<reference evidence="6" key="1">
    <citation type="submission" date="2025-08" db="UniProtKB">
        <authorList>
            <consortium name="Ensembl"/>
        </authorList>
    </citation>
    <scope>IDENTIFICATION</scope>
</reference>
<dbReference type="GeneTree" id="ENSGT01040000240400"/>
<evidence type="ECO:0000256" key="1">
    <source>
        <dbReference type="ARBA" id="ARBA00022723"/>
    </source>
</evidence>
<dbReference type="GO" id="GO:0008270">
    <property type="term" value="F:zinc ion binding"/>
    <property type="evidence" value="ECO:0007669"/>
    <property type="project" value="UniProtKB-KW"/>
</dbReference>
<dbReference type="InterPro" id="IPR027370">
    <property type="entry name" value="Znf-RING_euk"/>
</dbReference>
<evidence type="ECO:0000256" key="2">
    <source>
        <dbReference type="ARBA" id="ARBA00022771"/>
    </source>
</evidence>
<organism evidence="6 7">
    <name type="scientific">Seriola lalandi dorsalis</name>
    <dbReference type="NCBI Taxonomy" id="1841481"/>
    <lineage>
        <taxon>Eukaryota</taxon>
        <taxon>Metazoa</taxon>
        <taxon>Chordata</taxon>
        <taxon>Craniata</taxon>
        <taxon>Vertebrata</taxon>
        <taxon>Euteleostomi</taxon>
        <taxon>Actinopterygii</taxon>
        <taxon>Neopterygii</taxon>
        <taxon>Teleostei</taxon>
        <taxon>Neoteleostei</taxon>
        <taxon>Acanthomorphata</taxon>
        <taxon>Carangaria</taxon>
        <taxon>Carangiformes</taxon>
        <taxon>Carangidae</taxon>
        <taxon>Seriola</taxon>
    </lineage>
</organism>
<sequence>MSAASCRLTEDQFLCSICLDVFTDPVTTPCGHNFCNKCITEHWDVNVPNQCPNCNKVFYIRPELHVNTFISEMAAQFTQSVQQKTSSSSSELMMLFL</sequence>
<dbReference type="PROSITE" id="PS00518">
    <property type="entry name" value="ZF_RING_1"/>
    <property type="match status" value="1"/>
</dbReference>
<evidence type="ECO:0000256" key="3">
    <source>
        <dbReference type="ARBA" id="ARBA00022833"/>
    </source>
</evidence>
<keyword evidence="2 4" id="KW-0863">Zinc-finger</keyword>
<dbReference type="InterPro" id="IPR051051">
    <property type="entry name" value="E3_ubiq-ligase_TRIM/RNF"/>
</dbReference>
<accession>A0A3B4X074</accession>
<reference evidence="6" key="2">
    <citation type="submission" date="2025-09" db="UniProtKB">
        <authorList>
            <consortium name="Ensembl"/>
        </authorList>
    </citation>
    <scope>IDENTIFICATION</scope>
</reference>
<evidence type="ECO:0000313" key="7">
    <source>
        <dbReference type="Proteomes" id="UP000261360"/>
    </source>
</evidence>
<dbReference type="SMART" id="SM00184">
    <property type="entry name" value="RING"/>
    <property type="match status" value="1"/>
</dbReference>
<dbReference type="SUPFAM" id="SSF57850">
    <property type="entry name" value="RING/U-box"/>
    <property type="match status" value="1"/>
</dbReference>
<keyword evidence="7" id="KW-1185">Reference proteome</keyword>
<dbReference type="Proteomes" id="UP000261360">
    <property type="component" value="Unplaced"/>
</dbReference>
<dbReference type="PANTHER" id="PTHR25465:SF49">
    <property type="entry name" value="BLOODTHIRSTY-RELATED GENE FAMILY, MEMBER 1-RELATED"/>
    <property type="match status" value="1"/>
</dbReference>
<dbReference type="InterPro" id="IPR001841">
    <property type="entry name" value="Znf_RING"/>
</dbReference>
<name>A0A3B4X074_SERLL</name>
<dbReference type="InterPro" id="IPR017907">
    <property type="entry name" value="Znf_RING_CS"/>
</dbReference>
<evidence type="ECO:0000259" key="5">
    <source>
        <dbReference type="PROSITE" id="PS50089"/>
    </source>
</evidence>
<dbReference type="Gene3D" id="3.30.40.10">
    <property type="entry name" value="Zinc/RING finger domain, C3HC4 (zinc finger)"/>
    <property type="match status" value="1"/>
</dbReference>
<keyword evidence="3" id="KW-0862">Zinc</keyword>
<dbReference type="PROSITE" id="PS50089">
    <property type="entry name" value="ZF_RING_2"/>
    <property type="match status" value="1"/>
</dbReference>
<proteinExistence type="predicted"/>
<dbReference type="AlphaFoldDB" id="A0A3B4X074"/>
<dbReference type="InterPro" id="IPR013083">
    <property type="entry name" value="Znf_RING/FYVE/PHD"/>
</dbReference>
<keyword evidence="1" id="KW-0479">Metal-binding</keyword>
<evidence type="ECO:0000313" key="6">
    <source>
        <dbReference type="Ensembl" id="ENSSLDP00000009580.1"/>
    </source>
</evidence>
<dbReference type="Pfam" id="PF13445">
    <property type="entry name" value="zf-RING_UBOX"/>
    <property type="match status" value="1"/>
</dbReference>
<feature type="domain" description="RING-type" evidence="5">
    <location>
        <begin position="15"/>
        <end position="55"/>
    </location>
</feature>
<dbReference type="Ensembl" id="ENSSLDT00000009915.1">
    <property type="protein sequence ID" value="ENSSLDP00000009580.1"/>
    <property type="gene ID" value="ENSSLDG00000007623.1"/>
</dbReference>
<protein>
    <recommendedName>
        <fullName evidence="5">RING-type domain-containing protein</fullName>
    </recommendedName>
</protein>
<dbReference type="PANTHER" id="PTHR25465">
    <property type="entry name" value="B-BOX DOMAIN CONTAINING"/>
    <property type="match status" value="1"/>
</dbReference>